<evidence type="ECO:0000256" key="1">
    <source>
        <dbReference type="ARBA" id="ARBA00001182"/>
    </source>
</evidence>
<reference evidence="14" key="3">
    <citation type="submission" date="2022-01" db="EMBL/GenBank/DDBJ databases">
        <authorList>
            <person name="Rubenstein D.R."/>
        </authorList>
    </citation>
    <scope>NUCLEOTIDE SEQUENCE</scope>
    <source>
        <strain evidence="14">SS15</strain>
        <tissue evidence="14">Liver</tissue>
    </source>
</reference>
<dbReference type="PANTHER" id="PTHR18929:SF93">
    <property type="entry name" value="PROTEIN DISULFIDE-ISOMERASE A2"/>
    <property type="match status" value="1"/>
</dbReference>
<dbReference type="InterPro" id="IPR013766">
    <property type="entry name" value="Thioredoxin_domain"/>
</dbReference>
<evidence type="ECO:0000256" key="4">
    <source>
        <dbReference type="ARBA" id="ARBA00012723"/>
    </source>
</evidence>
<comment type="subcellular location">
    <subcellularLocation>
        <location evidence="2">Endoplasmic reticulum lumen</location>
    </subcellularLocation>
</comment>
<name>A0A835TT14_9PASS</name>
<sequence>SPCGDERLENSHLVPLPYRRGRAASSGGPRAPGDRHNPPPGPLSSSSSLDNIFSASTMRGCGSRLVWLLVLSLAWLGPALGGEDEDEEVIEEEEKEKKEDEVLSDEIKEEDNVLVLHEHNFARALNAPWCGHCQQLAPAFAQAATELRNESSPARLAKVDATAQTALATEFGITSYPTLKLFRDGNRTHPLAYTGVTRVVMYHGAGGGWLRLVAQRGVAAWRGVSGDIGALLHVPGRMDSQGIVRWMQRRAGPSATLLQDTDTIAAFINSQDLVVVGFFKDLKGEAAQAFFEVAAEMVDMTFGVAEAAELFQAYGLSADTVCLFKKFDERQTNFPVDPARGLDTAELTRLLRVHSLQLVMEFTNETSNQIFGAKIPHHMLLFLNKSSPEQLSLRDGFRAAAGGFRGEVLFVVVDVTGHGADVLPFFGMTAADAPTLRLVKMENNRKYQMEQDNFSDSAIRTFIQAVLDGKVKPHLLSAEPPEDWDTRPVKVLVGKTFEQVAFDETKNAMAAAWEELAERYKDHEDIVIAEMDSTANELENITIHGYPTLQYFPAGPGRKMVEFKGTRDVETFSKFLENGGTLPEEPPVTKTPGNSTGKEDPSVPRTDESRDEL</sequence>
<dbReference type="EMBL" id="JADDUC020000017">
    <property type="protein sequence ID" value="KAI1233868.1"/>
    <property type="molecule type" value="Genomic_DNA"/>
</dbReference>
<dbReference type="Pfam" id="PF00085">
    <property type="entry name" value="Thioredoxin"/>
    <property type="match status" value="2"/>
</dbReference>
<evidence type="ECO:0000313" key="13">
    <source>
        <dbReference type="EMBL" id="KAG0118022.1"/>
    </source>
</evidence>
<proteinExistence type="inferred from homology"/>
<dbReference type="PROSITE" id="PS51352">
    <property type="entry name" value="THIOREDOXIN_2"/>
    <property type="match status" value="1"/>
</dbReference>
<evidence type="ECO:0000256" key="10">
    <source>
        <dbReference type="ARBA" id="ARBA00023284"/>
    </source>
</evidence>
<dbReference type="PANTHER" id="PTHR18929">
    <property type="entry name" value="PROTEIN DISULFIDE ISOMERASE"/>
    <property type="match status" value="1"/>
</dbReference>
<dbReference type="CDD" id="cd02981">
    <property type="entry name" value="PDI_b_family"/>
    <property type="match status" value="1"/>
</dbReference>
<dbReference type="Gene3D" id="3.40.30.10">
    <property type="entry name" value="Glutaredoxin"/>
    <property type="match status" value="4"/>
</dbReference>
<evidence type="ECO:0000256" key="11">
    <source>
        <dbReference type="SAM" id="MobiDB-lite"/>
    </source>
</evidence>
<evidence type="ECO:0000256" key="7">
    <source>
        <dbReference type="ARBA" id="ARBA00022824"/>
    </source>
</evidence>
<dbReference type="OrthoDB" id="72053at2759"/>
<dbReference type="CDD" id="cd02982">
    <property type="entry name" value="PDI_b'_family"/>
    <property type="match status" value="1"/>
</dbReference>
<evidence type="ECO:0000259" key="12">
    <source>
        <dbReference type="PROSITE" id="PS51352"/>
    </source>
</evidence>
<evidence type="ECO:0000256" key="3">
    <source>
        <dbReference type="ARBA" id="ARBA00006347"/>
    </source>
</evidence>
<dbReference type="Pfam" id="PF13848">
    <property type="entry name" value="Thioredoxin_6"/>
    <property type="match status" value="1"/>
</dbReference>
<feature type="compositionally biased region" description="Basic and acidic residues" evidence="11">
    <location>
        <begin position="597"/>
        <end position="613"/>
    </location>
</feature>
<dbReference type="CDD" id="cd02961">
    <property type="entry name" value="PDI_a_family"/>
    <property type="match status" value="1"/>
</dbReference>
<feature type="compositionally biased region" description="Basic and acidic residues" evidence="11">
    <location>
        <begin position="1"/>
        <end position="10"/>
    </location>
</feature>
<evidence type="ECO:0000313" key="15">
    <source>
        <dbReference type="Proteomes" id="UP000618051"/>
    </source>
</evidence>
<dbReference type="EC" id="5.3.4.1" evidence="4"/>
<keyword evidence="15" id="KW-1185">Reference proteome</keyword>
<dbReference type="CDD" id="cd02995">
    <property type="entry name" value="PDI_a_PDI_a'_C"/>
    <property type="match status" value="1"/>
</dbReference>
<feature type="region of interest" description="Disordered" evidence="11">
    <location>
        <begin position="82"/>
        <end position="101"/>
    </location>
</feature>
<dbReference type="GO" id="GO:0003756">
    <property type="term" value="F:protein disulfide isomerase activity"/>
    <property type="evidence" value="ECO:0007669"/>
    <property type="project" value="UniProtKB-EC"/>
</dbReference>
<feature type="region of interest" description="Disordered" evidence="11">
    <location>
        <begin position="574"/>
        <end position="613"/>
    </location>
</feature>
<comment type="similarity">
    <text evidence="3">Belongs to the protein disulfide isomerase family.</text>
</comment>
<evidence type="ECO:0000256" key="8">
    <source>
        <dbReference type="ARBA" id="ARBA00023157"/>
    </source>
</evidence>
<evidence type="ECO:0000256" key="9">
    <source>
        <dbReference type="ARBA" id="ARBA00023235"/>
    </source>
</evidence>
<gene>
    <name evidence="14" type="ORF">IHE44_0004318</name>
    <name evidence="13" type="ORF">IHE44_001884</name>
</gene>
<feature type="region of interest" description="Disordered" evidence="11">
    <location>
        <begin position="1"/>
        <end position="48"/>
    </location>
</feature>
<reference evidence="14 15" key="2">
    <citation type="journal article" date="2021" name="J. Hered.">
        <title>Feather Gene Expression Elucidates the Developmental Basis of Plumage Iridescence in African Starlings.</title>
        <authorList>
            <person name="Rubenstein D.R."/>
            <person name="Corvelo A."/>
            <person name="MacManes M.D."/>
            <person name="Maia R."/>
            <person name="Narzisi G."/>
            <person name="Rousaki A."/>
            <person name="Vandenabeele P."/>
            <person name="Shawkey M.D."/>
            <person name="Solomon J."/>
        </authorList>
    </citation>
    <scope>NUCLEOTIDE SEQUENCE [LARGE SCALE GENOMIC DNA]</scope>
    <source>
        <strain evidence="14">SS15</strain>
    </source>
</reference>
<comment type="catalytic activity">
    <reaction evidence="1">
        <text>Catalyzes the rearrangement of -S-S- bonds in proteins.</text>
        <dbReference type="EC" id="5.3.4.1"/>
    </reaction>
</comment>
<dbReference type="GO" id="GO:0005788">
    <property type="term" value="C:endoplasmic reticulum lumen"/>
    <property type="evidence" value="ECO:0007669"/>
    <property type="project" value="UniProtKB-SubCell"/>
</dbReference>
<dbReference type="GO" id="GO:0006457">
    <property type="term" value="P:protein folding"/>
    <property type="evidence" value="ECO:0007669"/>
    <property type="project" value="TreeGrafter"/>
</dbReference>
<dbReference type="AlphaFoldDB" id="A0A835TT14"/>
<feature type="compositionally biased region" description="Acidic residues" evidence="11">
    <location>
        <begin position="82"/>
        <end position="94"/>
    </location>
</feature>
<dbReference type="FunFam" id="3.40.30.10:FF:000042">
    <property type="entry name" value="protein disulfide-isomerase A2"/>
    <property type="match status" value="1"/>
</dbReference>
<keyword evidence="8" id="KW-1015">Disulfide bond</keyword>
<accession>A0A835TT14</accession>
<feature type="non-terminal residue" evidence="13">
    <location>
        <position position="613"/>
    </location>
</feature>
<evidence type="ECO:0000256" key="5">
    <source>
        <dbReference type="ARBA" id="ARBA00022729"/>
    </source>
</evidence>
<dbReference type="Proteomes" id="UP000618051">
    <property type="component" value="Unassembled WGS sequence"/>
</dbReference>
<keyword evidence="10" id="KW-0676">Redox-active center</keyword>
<evidence type="ECO:0000256" key="2">
    <source>
        <dbReference type="ARBA" id="ARBA00004319"/>
    </source>
</evidence>
<dbReference type="SUPFAM" id="SSF52833">
    <property type="entry name" value="Thioredoxin-like"/>
    <property type="match status" value="4"/>
</dbReference>
<feature type="domain" description="Thioredoxin" evidence="12">
    <location>
        <begin position="71"/>
        <end position="252"/>
    </location>
</feature>
<dbReference type="EMBL" id="JADDUC010000122">
    <property type="protein sequence ID" value="KAG0118022.1"/>
    <property type="molecule type" value="Genomic_DNA"/>
</dbReference>
<dbReference type="GO" id="GO:0034976">
    <property type="term" value="P:response to endoplasmic reticulum stress"/>
    <property type="evidence" value="ECO:0007669"/>
    <property type="project" value="TreeGrafter"/>
</dbReference>
<keyword evidence="7" id="KW-0256">Endoplasmic reticulum</keyword>
<reference evidence="13" key="1">
    <citation type="submission" date="2020-10" db="EMBL/GenBank/DDBJ databases">
        <title>Feather gene expression reveals the developmental basis of iridescence in African starlings.</title>
        <authorList>
            <person name="Rubenstein D.R."/>
        </authorList>
    </citation>
    <scope>NUCLEOTIDE SEQUENCE</scope>
    <source>
        <strain evidence="13">SS15</strain>
        <tissue evidence="13">Liver</tissue>
    </source>
</reference>
<evidence type="ECO:0000256" key="6">
    <source>
        <dbReference type="ARBA" id="ARBA00022737"/>
    </source>
</evidence>
<dbReference type="InterPro" id="IPR036249">
    <property type="entry name" value="Thioredoxin-like_sf"/>
</dbReference>
<keyword evidence="5" id="KW-0732">Signal</keyword>
<comment type="caution">
    <text evidence="13">The sequence shown here is derived from an EMBL/GenBank/DDBJ whole genome shotgun (WGS) entry which is preliminary data.</text>
</comment>
<evidence type="ECO:0000313" key="14">
    <source>
        <dbReference type="EMBL" id="KAI1233868.1"/>
    </source>
</evidence>
<protein>
    <recommendedName>
        <fullName evidence="4">protein disulfide-isomerase</fullName>
        <ecNumber evidence="4">5.3.4.1</ecNumber>
    </recommendedName>
</protein>
<organism evidence="13">
    <name type="scientific">Lamprotornis superbus</name>
    <dbReference type="NCBI Taxonomy" id="245042"/>
    <lineage>
        <taxon>Eukaryota</taxon>
        <taxon>Metazoa</taxon>
        <taxon>Chordata</taxon>
        <taxon>Craniata</taxon>
        <taxon>Vertebrata</taxon>
        <taxon>Euteleostomi</taxon>
        <taxon>Archelosauria</taxon>
        <taxon>Archosauria</taxon>
        <taxon>Dinosauria</taxon>
        <taxon>Saurischia</taxon>
        <taxon>Theropoda</taxon>
        <taxon>Coelurosauria</taxon>
        <taxon>Aves</taxon>
        <taxon>Neognathae</taxon>
        <taxon>Neoaves</taxon>
        <taxon>Telluraves</taxon>
        <taxon>Australaves</taxon>
        <taxon>Passeriformes</taxon>
        <taxon>Sturnidae</taxon>
        <taxon>Lamprotornis</taxon>
    </lineage>
</organism>
<keyword evidence="6" id="KW-0677">Repeat</keyword>
<keyword evidence="9" id="KW-0413">Isomerase</keyword>